<proteinExistence type="predicted"/>
<feature type="region of interest" description="Disordered" evidence="1">
    <location>
        <begin position="1"/>
        <end position="26"/>
    </location>
</feature>
<dbReference type="CDD" id="cd10527">
    <property type="entry name" value="SET_LSMT"/>
    <property type="match status" value="1"/>
</dbReference>
<gene>
    <name evidence="2" type="ORF">MONBRDRAFT_37907</name>
</gene>
<dbReference type="InParanoid" id="A9V4I8"/>
<evidence type="ECO:0000256" key="1">
    <source>
        <dbReference type="SAM" id="MobiDB-lite"/>
    </source>
</evidence>
<dbReference type="SUPFAM" id="SSF82199">
    <property type="entry name" value="SET domain"/>
    <property type="match status" value="1"/>
</dbReference>
<evidence type="ECO:0008006" key="4">
    <source>
        <dbReference type="Google" id="ProtNLM"/>
    </source>
</evidence>
<evidence type="ECO:0000313" key="3">
    <source>
        <dbReference type="Proteomes" id="UP000001357"/>
    </source>
</evidence>
<dbReference type="RefSeq" id="XP_001747639.1">
    <property type="nucleotide sequence ID" value="XM_001747587.1"/>
</dbReference>
<feature type="compositionally biased region" description="Basic and acidic residues" evidence="1">
    <location>
        <begin position="166"/>
        <end position="181"/>
    </location>
</feature>
<name>A9V4I8_MONBE</name>
<dbReference type="GeneID" id="5892781"/>
<dbReference type="GO" id="GO:0016279">
    <property type="term" value="F:protein-lysine N-methyltransferase activity"/>
    <property type="evidence" value="ECO:0000318"/>
    <property type="project" value="GO_Central"/>
</dbReference>
<dbReference type="STRING" id="81824.A9V4I8"/>
<dbReference type="InterPro" id="IPR050600">
    <property type="entry name" value="SETD3_SETD6_MTase"/>
</dbReference>
<dbReference type="InterPro" id="IPR046341">
    <property type="entry name" value="SET_dom_sf"/>
</dbReference>
<dbReference type="PANTHER" id="PTHR13271:SF34">
    <property type="entry name" value="N-LYSINE METHYLTRANSFERASE SETD6"/>
    <property type="match status" value="1"/>
</dbReference>
<organism evidence="2 3">
    <name type="scientific">Monosiga brevicollis</name>
    <name type="common">Choanoflagellate</name>
    <dbReference type="NCBI Taxonomy" id="81824"/>
    <lineage>
        <taxon>Eukaryota</taxon>
        <taxon>Choanoflagellata</taxon>
        <taxon>Craspedida</taxon>
        <taxon>Salpingoecidae</taxon>
        <taxon>Monosiga</taxon>
    </lineage>
</organism>
<dbReference type="KEGG" id="mbr:MONBRDRAFT_37907"/>
<dbReference type="EMBL" id="CH991558">
    <property type="protein sequence ID" value="EDQ87719.1"/>
    <property type="molecule type" value="Genomic_DNA"/>
</dbReference>
<dbReference type="AlphaFoldDB" id="A9V4I8"/>
<accession>A9V4I8</accession>
<dbReference type="GO" id="GO:0005634">
    <property type="term" value="C:nucleus"/>
    <property type="evidence" value="ECO:0000318"/>
    <property type="project" value="GO_Central"/>
</dbReference>
<protein>
    <recommendedName>
        <fullName evidence="4">SET domain-containing protein</fullName>
    </recommendedName>
</protein>
<reference evidence="2 3" key="1">
    <citation type="journal article" date="2008" name="Nature">
        <title>The genome of the choanoflagellate Monosiga brevicollis and the origin of metazoans.</title>
        <authorList>
            <consortium name="JGI Sequencing"/>
            <person name="King N."/>
            <person name="Westbrook M.J."/>
            <person name="Young S.L."/>
            <person name="Kuo A."/>
            <person name="Abedin M."/>
            <person name="Chapman J."/>
            <person name="Fairclough S."/>
            <person name="Hellsten U."/>
            <person name="Isogai Y."/>
            <person name="Letunic I."/>
            <person name="Marr M."/>
            <person name="Pincus D."/>
            <person name="Putnam N."/>
            <person name="Rokas A."/>
            <person name="Wright K.J."/>
            <person name="Zuzow R."/>
            <person name="Dirks W."/>
            <person name="Good M."/>
            <person name="Goodstein D."/>
            <person name="Lemons D."/>
            <person name="Li W."/>
            <person name="Lyons J.B."/>
            <person name="Morris A."/>
            <person name="Nichols S."/>
            <person name="Richter D.J."/>
            <person name="Salamov A."/>
            <person name="Bork P."/>
            <person name="Lim W.A."/>
            <person name="Manning G."/>
            <person name="Miller W.T."/>
            <person name="McGinnis W."/>
            <person name="Shapiro H."/>
            <person name="Tjian R."/>
            <person name="Grigoriev I.V."/>
            <person name="Rokhsar D."/>
        </authorList>
    </citation>
    <scope>NUCLEOTIDE SEQUENCE [LARGE SCALE GENOMIC DNA]</scope>
    <source>
        <strain evidence="3">MX1 / ATCC 50154</strain>
    </source>
</reference>
<feature type="compositionally biased region" description="Pro residues" evidence="1">
    <location>
        <begin position="10"/>
        <end position="19"/>
    </location>
</feature>
<dbReference type="Proteomes" id="UP000001357">
    <property type="component" value="Unassembled WGS sequence"/>
</dbReference>
<dbReference type="PANTHER" id="PTHR13271">
    <property type="entry name" value="UNCHARACTERIZED PUTATIVE METHYLTRANSFERASE"/>
    <property type="match status" value="1"/>
</dbReference>
<sequence length="485" mass="52439">MAELVVPLTPLIPSPPPLTEPTSTSNNEVHANPTMTFLAAAQRVGCTVHPAVRFDADRKRPAAHLVALSGLSDPTHALCLSVDTQPLTACASFHLDLVAAPFHCHVDADVPKDTLMFALPLHLVLTPDPGTDLPNAGKHAGLVLTLAQRLHCQHDGHSHLSSLSHIRPEPEPEPPSKKTPESDFWRQYLAAAAVPDAALYWDEARVHALRGTNLAASLPTQQAELARQLAALHASDYAQRHQIPVTTLRHAHQLVLSRAFARDSLPPLPASFASHAAYLLPIFDALNHSHTLVNLRFVLEDQALGFRTTQPVPRGGRLYNTYGDRTNEELLCSYGFELAEPSCDAVTLALVLPDIPPASAAWLAQHLPRDWVTEPLAADKLRLRAVLRSDNWAWLILAILISEGLDLDGPLDSCQIQPLLQGLPHEFVKAGVAPLLQRLAALAQCTSAPATGAPGHLYVTGVQRICAHIQQQATALLAQCTDDSD</sequence>
<feature type="region of interest" description="Disordered" evidence="1">
    <location>
        <begin position="158"/>
        <end position="181"/>
    </location>
</feature>
<keyword evidence="3" id="KW-1185">Reference proteome</keyword>
<evidence type="ECO:0000313" key="2">
    <source>
        <dbReference type="EMBL" id="EDQ87719.1"/>
    </source>
</evidence>
<dbReference type="Gene3D" id="3.90.1410.10">
    <property type="entry name" value="set domain protein methyltransferase, domain 1"/>
    <property type="match status" value="1"/>
</dbReference>